<evidence type="ECO:0000313" key="11">
    <source>
        <dbReference type="EMBL" id="RMA78718.1"/>
    </source>
</evidence>
<dbReference type="SUPFAM" id="SSF51316">
    <property type="entry name" value="Mss4-like"/>
    <property type="match status" value="1"/>
</dbReference>
<evidence type="ECO:0000256" key="6">
    <source>
        <dbReference type="ARBA" id="ARBA00023002"/>
    </source>
</evidence>
<dbReference type="GO" id="GO:0008270">
    <property type="term" value="F:zinc ion binding"/>
    <property type="evidence" value="ECO:0007669"/>
    <property type="project" value="UniProtKB-UniRule"/>
</dbReference>
<evidence type="ECO:0000256" key="3">
    <source>
        <dbReference type="ARBA" id="ARBA00021130"/>
    </source>
</evidence>
<evidence type="ECO:0000256" key="8">
    <source>
        <dbReference type="ARBA" id="ARBA00075819"/>
    </source>
</evidence>
<feature type="binding site" evidence="9">
    <location>
        <position position="96"/>
    </location>
    <ligand>
        <name>Zn(2+)</name>
        <dbReference type="ChEBI" id="CHEBI:29105"/>
    </ligand>
</feature>
<dbReference type="GO" id="GO:0030091">
    <property type="term" value="P:protein repair"/>
    <property type="evidence" value="ECO:0007669"/>
    <property type="project" value="InterPro"/>
</dbReference>
<keyword evidence="4 9" id="KW-0479">Metal-binding</keyword>
<evidence type="ECO:0000256" key="2">
    <source>
        <dbReference type="ARBA" id="ARBA00012499"/>
    </source>
</evidence>
<dbReference type="PROSITE" id="PS51790">
    <property type="entry name" value="MSRB"/>
    <property type="match status" value="1"/>
</dbReference>
<organism evidence="11 12">
    <name type="scientific">Umboniibacter marinipuniceus</name>
    <dbReference type="NCBI Taxonomy" id="569599"/>
    <lineage>
        <taxon>Bacteria</taxon>
        <taxon>Pseudomonadati</taxon>
        <taxon>Pseudomonadota</taxon>
        <taxon>Gammaproteobacteria</taxon>
        <taxon>Cellvibrionales</taxon>
        <taxon>Cellvibrionaceae</taxon>
        <taxon>Umboniibacter</taxon>
    </lineage>
</organism>
<dbReference type="FunFam" id="2.170.150.20:FF:000001">
    <property type="entry name" value="Peptide methionine sulfoxide reductase MsrB"/>
    <property type="match status" value="1"/>
</dbReference>
<feature type="binding site" evidence="9">
    <location>
        <position position="48"/>
    </location>
    <ligand>
        <name>Zn(2+)</name>
        <dbReference type="ChEBI" id="CHEBI:29105"/>
    </ligand>
</feature>
<comment type="similarity">
    <text evidence="1 9">Belongs to the MsrB Met sulfoxide reductase family.</text>
</comment>
<evidence type="ECO:0000256" key="4">
    <source>
        <dbReference type="ARBA" id="ARBA00022723"/>
    </source>
</evidence>
<proteinExistence type="inferred from homology"/>
<dbReference type="EMBL" id="REFJ01000005">
    <property type="protein sequence ID" value="RMA78718.1"/>
    <property type="molecule type" value="Genomic_DNA"/>
</dbReference>
<dbReference type="Gene3D" id="2.170.150.20">
    <property type="entry name" value="Peptide methionine sulfoxide reductase"/>
    <property type="match status" value="1"/>
</dbReference>
<dbReference type="OrthoDB" id="9785497at2"/>
<comment type="catalytic activity">
    <reaction evidence="7 9">
        <text>L-methionyl-[protein] + [thioredoxin]-disulfide + H2O = L-methionyl-(R)-S-oxide-[protein] + [thioredoxin]-dithiol</text>
        <dbReference type="Rhea" id="RHEA:24164"/>
        <dbReference type="Rhea" id="RHEA-COMP:10698"/>
        <dbReference type="Rhea" id="RHEA-COMP:10700"/>
        <dbReference type="Rhea" id="RHEA-COMP:12313"/>
        <dbReference type="Rhea" id="RHEA-COMP:12314"/>
        <dbReference type="ChEBI" id="CHEBI:15377"/>
        <dbReference type="ChEBI" id="CHEBI:16044"/>
        <dbReference type="ChEBI" id="CHEBI:29950"/>
        <dbReference type="ChEBI" id="CHEBI:45764"/>
        <dbReference type="ChEBI" id="CHEBI:50058"/>
        <dbReference type="EC" id="1.8.4.12"/>
    </reaction>
</comment>
<protein>
    <recommendedName>
        <fullName evidence="3 9">Peptide methionine sulfoxide reductase MsrB</fullName>
        <ecNumber evidence="2 9">1.8.4.12</ecNumber>
    </recommendedName>
    <alternativeName>
        <fullName evidence="8 9">Peptide-methionine (R)-S-oxide reductase</fullName>
    </alternativeName>
</protein>
<dbReference type="AlphaFoldDB" id="A0A3M0A7D3"/>
<feature type="binding site" evidence="9">
    <location>
        <position position="93"/>
    </location>
    <ligand>
        <name>Zn(2+)</name>
        <dbReference type="ChEBI" id="CHEBI:29105"/>
    </ligand>
</feature>
<evidence type="ECO:0000313" key="12">
    <source>
        <dbReference type="Proteomes" id="UP000267187"/>
    </source>
</evidence>
<sequence length="129" mass="14638">MPKRSKVELQSELSSEQYRVTQEKGTERPFTGRYWDVWRDGVYHCICCDAPLFRSETKFDAGCGWPSFDQPISGALTEHLDTTFNMVRTEVVCTQCDAHLGHVFPDGPETTGLRYCINSASLRHEGDDS</sequence>
<dbReference type="RefSeq" id="WP_121877367.1">
    <property type="nucleotide sequence ID" value="NZ_REFJ01000005.1"/>
</dbReference>
<gene>
    <name evidence="9" type="primary">msrB</name>
    <name evidence="11" type="ORF">DFR27_2049</name>
</gene>
<evidence type="ECO:0000256" key="7">
    <source>
        <dbReference type="ARBA" id="ARBA00048488"/>
    </source>
</evidence>
<dbReference type="InterPro" id="IPR002579">
    <property type="entry name" value="Met_Sox_Rdtase_MsrB_dom"/>
</dbReference>
<accession>A0A3M0A7D3</accession>
<evidence type="ECO:0000256" key="1">
    <source>
        <dbReference type="ARBA" id="ARBA00007174"/>
    </source>
</evidence>
<feature type="active site" description="Nucleophile" evidence="9">
    <location>
        <position position="116"/>
    </location>
</feature>
<comment type="caution">
    <text evidence="11">The sequence shown here is derived from an EMBL/GenBank/DDBJ whole genome shotgun (WGS) entry which is preliminary data.</text>
</comment>
<dbReference type="PANTHER" id="PTHR10173">
    <property type="entry name" value="METHIONINE SULFOXIDE REDUCTASE"/>
    <property type="match status" value="1"/>
</dbReference>
<dbReference type="EC" id="1.8.4.12" evidence="2 9"/>
<dbReference type="PANTHER" id="PTHR10173:SF52">
    <property type="entry name" value="METHIONINE-R-SULFOXIDE REDUCTASE B1"/>
    <property type="match status" value="1"/>
</dbReference>
<evidence type="ECO:0000259" key="10">
    <source>
        <dbReference type="PROSITE" id="PS51790"/>
    </source>
</evidence>
<keyword evidence="5 9" id="KW-0862">Zinc</keyword>
<evidence type="ECO:0000256" key="5">
    <source>
        <dbReference type="ARBA" id="ARBA00022833"/>
    </source>
</evidence>
<dbReference type="InterPro" id="IPR028427">
    <property type="entry name" value="Met_Sox_Rdtase_MsrB"/>
</dbReference>
<evidence type="ECO:0000256" key="9">
    <source>
        <dbReference type="HAMAP-Rule" id="MF_01400"/>
    </source>
</evidence>
<dbReference type="HAMAP" id="MF_01400">
    <property type="entry name" value="MsrB"/>
    <property type="match status" value="1"/>
</dbReference>
<feature type="binding site" evidence="9">
    <location>
        <position position="45"/>
    </location>
    <ligand>
        <name>Zn(2+)</name>
        <dbReference type="ChEBI" id="CHEBI:29105"/>
    </ligand>
</feature>
<keyword evidence="12" id="KW-1185">Reference proteome</keyword>
<dbReference type="GO" id="GO:0005737">
    <property type="term" value="C:cytoplasm"/>
    <property type="evidence" value="ECO:0007669"/>
    <property type="project" value="TreeGrafter"/>
</dbReference>
<reference evidence="11 12" key="1">
    <citation type="submission" date="2018-10" db="EMBL/GenBank/DDBJ databases">
        <title>Genomic Encyclopedia of Type Strains, Phase IV (KMG-IV): sequencing the most valuable type-strain genomes for metagenomic binning, comparative biology and taxonomic classification.</title>
        <authorList>
            <person name="Goeker M."/>
        </authorList>
    </citation>
    <scope>NUCLEOTIDE SEQUENCE [LARGE SCALE GENOMIC DNA]</scope>
    <source>
        <strain evidence="11 12">DSM 25080</strain>
    </source>
</reference>
<dbReference type="GO" id="GO:0006979">
    <property type="term" value="P:response to oxidative stress"/>
    <property type="evidence" value="ECO:0007669"/>
    <property type="project" value="InterPro"/>
</dbReference>
<feature type="domain" description="MsrB" evidence="10">
    <location>
        <begin position="6"/>
        <end position="127"/>
    </location>
</feature>
<dbReference type="NCBIfam" id="TIGR00357">
    <property type="entry name" value="peptide-methionine (R)-S-oxide reductase MsrB"/>
    <property type="match status" value="1"/>
</dbReference>
<name>A0A3M0A7D3_9GAMM</name>
<dbReference type="Pfam" id="PF01641">
    <property type="entry name" value="SelR"/>
    <property type="match status" value="1"/>
</dbReference>
<dbReference type="GO" id="GO:0033743">
    <property type="term" value="F:peptide-methionine (R)-S-oxide reductase activity"/>
    <property type="evidence" value="ECO:0007669"/>
    <property type="project" value="UniProtKB-UniRule"/>
</dbReference>
<dbReference type="InterPro" id="IPR011057">
    <property type="entry name" value="Mss4-like_sf"/>
</dbReference>
<comment type="cofactor">
    <cofactor evidence="9">
        <name>Zn(2+)</name>
        <dbReference type="ChEBI" id="CHEBI:29105"/>
    </cofactor>
    <text evidence="9">Binds 1 zinc ion per subunit. The zinc ion is important for the structural integrity of the protein.</text>
</comment>
<dbReference type="Proteomes" id="UP000267187">
    <property type="component" value="Unassembled WGS sequence"/>
</dbReference>
<keyword evidence="6 9" id="KW-0560">Oxidoreductase</keyword>